<dbReference type="SMART" id="SM00454">
    <property type="entry name" value="SAM"/>
    <property type="match status" value="1"/>
</dbReference>
<evidence type="ECO:0000313" key="5">
    <source>
        <dbReference type="Proteomes" id="UP001296104"/>
    </source>
</evidence>
<feature type="region of interest" description="Disordered" evidence="1">
    <location>
        <begin position="596"/>
        <end position="685"/>
    </location>
</feature>
<feature type="region of interest" description="Disordered" evidence="1">
    <location>
        <begin position="479"/>
        <end position="566"/>
    </location>
</feature>
<evidence type="ECO:0000256" key="1">
    <source>
        <dbReference type="SAM" id="MobiDB-lite"/>
    </source>
</evidence>
<comment type="caution">
    <text evidence="4">The sequence shown here is derived from an EMBL/GenBank/DDBJ whole genome shotgun (WGS) entry which is preliminary data.</text>
</comment>
<feature type="compositionally biased region" description="Polar residues" evidence="1">
    <location>
        <begin position="58"/>
        <end position="67"/>
    </location>
</feature>
<evidence type="ECO:0000259" key="3">
    <source>
        <dbReference type="PROSITE" id="PS50105"/>
    </source>
</evidence>
<feature type="compositionally biased region" description="Polar residues" evidence="1">
    <location>
        <begin position="278"/>
        <end position="296"/>
    </location>
</feature>
<keyword evidence="5" id="KW-1185">Reference proteome</keyword>
<dbReference type="SUPFAM" id="SSF50729">
    <property type="entry name" value="PH domain-like"/>
    <property type="match status" value="1"/>
</dbReference>
<feature type="region of interest" description="Disordered" evidence="1">
    <location>
        <begin position="45"/>
        <end position="113"/>
    </location>
</feature>
<protein>
    <submittedName>
        <fullName evidence="4">SAM and PH domain containing</fullName>
    </submittedName>
</protein>
<dbReference type="InterPro" id="IPR001660">
    <property type="entry name" value="SAM"/>
</dbReference>
<dbReference type="Proteomes" id="UP001296104">
    <property type="component" value="Unassembled WGS sequence"/>
</dbReference>
<proteinExistence type="predicted"/>
<feature type="domain" description="SAM" evidence="3">
    <location>
        <begin position="208"/>
        <end position="272"/>
    </location>
</feature>
<dbReference type="PROSITE" id="PS50105">
    <property type="entry name" value="SAM_DOMAIN"/>
    <property type="match status" value="1"/>
</dbReference>
<dbReference type="SMART" id="SM00233">
    <property type="entry name" value="PH"/>
    <property type="match status" value="1"/>
</dbReference>
<dbReference type="SUPFAM" id="SSF47769">
    <property type="entry name" value="SAM/Pointed domain"/>
    <property type="match status" value="1"/>
</dbReference>
<dbReference type="InterPro" id="IPR001849">
    <property type="entry name" value="PH_domain"/>
</dbReference>
<dbReference type="InterPro" id="IPR011993">
    <property type="entry name" value="PH-like_dom_sf"/>
</dbReference>
<feature type="compositionally biased region" description="Polar residues" evidence="1">
    <location>
        <begin position="598"/>
        <end position="618"/>
    </location>
</feature>
<reference evidence="4" key="1">
    <citation type="submission" date="2023-11" db="EMBL/GenBank/DDBJ databases">
        <authorList>
            <person name="Alioto T."/>
            <person name="Alioto T."/>
            <person name="Gomez Garrido J."/>
        </authorList>
    </citation>
    <scope>NUCLEOTIDE SEQUENCE</scope>
</reference>
<feature type="compositionally biased region" description="Polar residues" evidence="1">
    <location>
        <begin position="652"/>
        <end position="667"/>
    </location>
</feature>
<dbReference type="AlphaFoldDB" id="A0AAI9E7V1"/>
<evidence type="ECO:0000313" key="4">
    <source>
        <dbReference type="EMBL" id="CAK3851774.1"/>
    </source>
</evidence>
<feature type="domain" description="PH" evidence="2">
    <location>
        <begin position="689"/>
        <end position="835"/>
    </location>
</feature>
<feature type="compositionally biased region" description="Acidic residues" evidence="1">
    <location>
        <begin position="45"/>
        <end position="55"/>
    </location>
</feature>
<feature type="region of interest" description="Disordered" evidence="1">
    <location>
        <begin position="278"/>
        <end position="331"/>
    </location>
</feature>
<dbReference type="InterPro" id="IPR013761">
    <property type="entry name" value="SAM/pointed_sf"/>
</dbReference>
<dbReference type="Gene3D" id="1.10.150.50">
    <property type="entry name" value="Transcription Factor, Ets-1"/>
    <property type="match status" value="1"/>
</dbReference>
<dbReference type="EMBL" id="CAVMBE010000006">
    <property type="protein sequence ID" value="CAK3851774.1"/>
    <property type="molecule type" value="Genomic_DNA"/>
</dbReference>
<gene>
    <name evidence="4" type="ORF">LECACI_7A001670</name>
</gene>
<dbReference type="CDD" id="cd09535">
    <property type="entry name" value="SAM_BOI-like_fungal"/>
    <property type="match status" value="1"/>
</dbReference>
<dbReference type="Gene3D" id="2.30.29.30">
    <property type="entry name" value="Pleckstrin-homology domain (PH domain)/Phosphotyrosine-binding domain (PTB)"/>
    <property type="match status" value="1"/>
</dbReference>
<organism evidence="4 5">
    <name type="scientific">Lecanosticta acicola</name>
    <dbReference type="NCBI Taxonomy" id="111012"/>
    <lineage>
        <taxon>Eukaryota</taxon>
        <taxon>Fungi</taxon>
        <taxon>Dikarya</taxon>
        <taxon>Ascomycota</taxon>
        <taxon>Pezizomycotina</taxon>
        <taxon>Dothideomycetes</taxon>
        <taxon>Dothideomycetidae</taxon>
        <taxon>Mycosphaerellales</taxon>
        <taxon>Mycosphaerellaceae</taxon>
        <taxon>Lecanosticta</taxon>
    </lineage>
</organism>
<dbReference type="PROSITE" id="PS50003">
    <property type="entry name" value="PH_DOMAIN"/>
    <property type="match status" value="1"/>
</dbReference>
<name>A0AAI9E7V1_9PEZI</name>
<evidence type="ECO:0000259" key="2">
    <source>
        <dbReference type="PROSITE" id="PS50003"/>
    </source>
</evidence>
<dbReference type="Pfam" id="PF07647">
    <property type="entry name" value="SAM_2"/>
    <property type="match status" value="1"/>
</dbReference>
<sequence length="852" mass="93806">MPVITTLVSPLEVGGEMYLRPKTASSMFDSRPLSQMTETTEILETDFEDESDFDETSQKGSFESVSAPTHGAVRVQSERSDLLMAIKDDRRRSQTTISSYDEAPTPSPRTGSQRGQFELRFRPVEGPKGPHLFRSSQSSHVSAEFDFDHALQMSPLLPKEPPLRTGTAFTEDTVTPIPSQDNNSFSLDAALRPAGPAYYDTEAYIRSWSKQQVIDWMYDTGIEASVIQCFEVHDIDGTVLLDLQFEDLKELDIQSFGKRHQLWSAICLLRGDDTTISPQPTPFQDISRPCTSNNRRSPSRGPMSPVGDDHRPTSPGGGNKRRARKASKANDIVMPAESVSIVAIEQLLPKPHNCSKGERCAKWRKQQREIEQLHNEHGLGRFPVSPTKGGRIFVAGDPGNAHTAENMVPNVHKQQDTLLDDPFRPVSEAQPSIVASSDLLGPGQLPSFALQEDALGQLGSRDPQENVKRFLEFQHIKSPIGEDVPPSPPAEPRYEMFPTNSVSPFPAQYPTPSPVQPTRHTAGPHENLKSLPRLDIPRSASAGPNINRIASPKTAGSICRSATASPSQHNIYRLGTPASEMDVPAISAVVPQDPLARDTSQSVPPNMQFRPQQPLRSQSRLDWRRPSMALPAVKENEVFSPSSDNSSHKSRPSMSTSHSADSVSQVKPSVRDPSHHSPVGTKQFGYGPDCTHAGWMKKRQRTKMLRHEWQESHFRLKGTKLTQHANARLSSAAMESINVDDYAVACSTLHTNNKLSSAFKALHLVGGGGEAKKKEDADPTAFAFQLIPSKQAECSAAGSPSPKKPVSLNGKTHHFAVKTKDDRIEWMRELMIAKALQQKGKGYEVEVNGVQA</sequence>
<accession>A0AAI9E7V1</accession>
<feature type="compositionally biased region" description="Basic and acidic residues" evidence="1">
    <location>
        <begin position="76"/>
        <end position="92"/>
    </location>
</feature>